<dbReference type="GO" id="GO:0035556">
    <property type="term" value="P:intracellular signal transduction"/>
    <property type="evidence" value="ECO:0007669"/>
    <property type="project" value="InterPro"/>
</dbReference>
<keyword evidence="2" id="KW-0067">ATP-binding</keyword>
<dbReference type="InterPro" id="IPR001054">
    <property type="entry name" value="A/G_cyclase"/>
</dbReference>
<dbReference type="InterPro" id="IPR019734">
    <property type="entry name" value="TPR_rpt"/>
</dbReference>
<dbReference type="SMART" id="SM00044">
    <property type="entry name" value="CYCc"/>
    <property type="match status" value="1"/>
</dbReference>
<proteinExistence type="predicted"/>
<dbReference type="InterPro" id="IPR027417">
    <property type="entry name" value="P-loop_NTPase"/>
</dbReference>
<organism evidence="4 5">
    <name type="scientific">Candidatus Segetimicrobium genomatis</name>
    <dbReference type="NCBI Taxonomy" id="2569760"/>
    <lineage>
        <taxon>Bacteria</taxon>
        <taxon>Bacillati</taxon>
        <taxon>Candidatus Sysuimicrobiota</taxon>
        <taxon>Candidatus Sysuimicrobiia</taxon>
        <taxon>Candidatus Sysuimicrobiales</taxon>
        <taxon>Candidatus Segetimicrobiaceae</taxon>
        <taxon>Candidatus Segetimicrobium</taxon>
    </lineage>
</organism>
<dbReference type="SUPFAM" id="SSF55073">
    <property type="entry name" value="Nucleotide cyclase"/>
    <property type="match status" value="1"/>
</dbReference>
<dbReference type="PANTHER" id="PTHR16305">
    <property type="entry name" value="TESTICULAR SOLUBLE ADENYLYL CYCLASE"/>
    <property type="match status" value="1"/>
</dbReference>
<dbReference type="SUPFAM" id="SSF52540">
    <property type="entry name" value="P-loop containing nucleoside triphosphate hydrolases"/>
    <property type="match status" value="1"/>
</dbReference>
<dbReference type="InterPro" id="IPR041664">
    <property type="entry name" value="AAA_16"/>
</dbReference>
<reference evidence="4 5" key="1">
    <citation type="journal article" date="2019" name="Nat. Microbiol.">
        <title>Mediterranean grassland soil C-N compound turnover is dependent on rainfall and depth, and is mediated by genomically divergent microorganisms.</title>
        <authorList>
            <person name="Diamond S."/>
            <person name="Andeer P.F."/>
            <person name="Li Z."/>
            <person name="Crits-Christoph A."/>
            <person name="Burstein D."/>
            <person name="Anantharaman K."/>
            <person name="Lane K.R."/>
            <person name="Thomas B.C."/>
            <person name="Pan C."/>
            <person name="Northen T.R."/>
            <person name="Banfield J.F."/>
        </authorList>
    </citation>
    <scope>NUCLEOTIDE SEQUENCE [LARGE SCALE GENOMIC DNA]</scope>
    <source>
        <strain evidence="4">NP_5</strain>
    </source>
</reference>
<evidence type="ECO:0000313" key="5">
    <source>
        <dbReference type="Proteomes" id="UP000320393"/>
    </source>
</evidence>
<dbReference type="GO" id="GO:0004016">
    <property type="term" value="F:adenylate cyclase activity"/>
    <property type="evidence" value="ECO:0007669"/>
    <property type="project" value="TreeGrafter"/>
</dbReference>
<protein>
    <recommendedName>
        <fullName evidence="3">Guanylate cyclase domain-containing protein</fullName>
    </recommendedName>
</protein>
<dbReference type="PROSITE" id="PS50125">
    <property type="entry name" value="GUANYLATE_CYCLASE_2"/>
    <property type="match status" value="1"/>
</dbReference>
<dbReference type="PANTHER" id="PTHR16305:SF28">
    <property type="entry name" value="GUANYLATE CYCLASE DOMAIN-CONTAINING PROTEIN"/>
    <property type="match status" value="1"/>
</dbReference>
<dbReference type="Gene3D" id="1.25.40.10">
    <property type="entry name" value="Tetratricopeptide repeat domain"/>
    <property type="match status" value="1"/>
</dbReference>
<name>A0A537LYH1_9BACT</name>
<dbReference type="InterPro" id="IPR011990">
    <property type="entry name" value="TPR-like_helical_dom_sf"/>
</dbReference>
<dbReference type="AlphaFoldDB" id="A0A537LYH1"/>
<comment type="caution">
    <text evidence="4">The sequence shown here is derived from an EMBL/GenBank/DDBJ whole genome shotgun (WGS) entry which is preliminary data.</text>
</comment>
<dbReference type="InterPro" id="IPR029787">
    <property type="entry name" value="Nucleotide_cyclase"/>
</dbReference>
<dbReference type="InterPro" id="IPR025874">
    <property type="entry name" value="DZR"/>
</dbReference>
<evidence type="ECO:0000313" key="4">
    <source>
        <dbReference type="EMBL" id="TMJ12647.1"/>
    </source>
</evidence>
<evidence type="ECO:0000256" key="1">
    <source>
        <dbReference type="ARBA" id="ARBA00022741"/>
    </source>
</evidence>
<dbReference type="GO" id="GO:0005737">
    <property type="term" value="C:cytoplasm"/>
    <property type="evidence" value="ECO:0007669"/>
    <property type="project" value="TreeGrafter"/>
</dbReference>
<feature type="domain" description="Guanylate cyclase" evidence="3">
    <location>
        <begin position="62"/>
        <end position="188"/>
    </location>
</feature>
<dbReference type="Pfam" id="PF13191">
    <property type="entry name" value="AAA_16"/>
    <property type="match status" value="1"/>
</dbReference>
<accession>A0A537LYH1</accession>
<dbReference type="GO" id="GO:0009190">
    <property type="term" value="P:cyclic nucleotide biosynthetic process"/>
    <property type="evidence" value="ECO:0007669"/>
    <property type="project" value="InterPro"/>
</dbReference>
<dbReference type="Pfam" id="PF12773">
    <property type="entry name" value="DZR"/>
    <property type="match status" value="1"/>
</dbReference>
<dbReference type="Pfam" id="PF00211">
    <property type="entry name" value="Guanylate_cyc"/>
    <property type="match status" value="1"/>
</dbReference>
<feature type="non-terminal residue" evidence="4">
    <location>
        <position position="997"/>
    </location>
</feature>
<gene>
    <name evidence="4" type="ORF">E6H02_05780</name>
</gene>
<dbReference type="CDD" id="cd07302">
    <property type="entry name" value="CHD"/>
    <property type="match status" value="1"/>
</dbReference>
<keyword evidence="1" id="KW-0547">Nucleotide-binding</keyword>
<dbReference type="Proteomes" id="UP000320393">
    <property type="component" value="Unassembled WGS sequence"/>
</dbReference>
<dbReference type="SUPFAM" id="SSF48452">
    <property type="entry name" value="TPR-like"/>
    <property type="match status" value="2"/>
</dbReference>
<dbReference type="Gene3D" id="3.30.70.1230">
    <property type="entry name" value="Nucleotide cyclase"/>
    <property type="match status" value="1"/>
</dbReference>
<dbReference type="SMART" id="SM00028">
    <property type="entry name" value="TPR"/>
    <property type="match status" value="3"/>
</dbReference>
<sequence>MIVCPRCGKENPPAARFCMGCAAKLSQGCAVCGADNPLGTHFCLRCGAPLAPAASAERRVVSILFADIVGSTSLAARLDPERVRAIIGEYFLAMREEVAQYGGTVEKFVGDAIMAVFGLPQAHEDDPERAVRTAAAMQRRIVSLRAKLEDLHIRIGISTGEVIADPQAVRSRELMVTGEIVNLAARLQQQAPPDTIVVDERTHAAIKAIARVEPLPAAGAGDFPDRPRWRVLELVDRPAAKWLSAPLLGRADEVQLLVTLYRRTVENRKHQLITLIGAAGVGKSRLAEEVLSVLGRGPTPPNVLRGRCPAYGEGLTYWPLAEMLKQECRILDSDPPAVVTEKLHAGIHPVRFPALGAEDVHTILGGLGTVLGLKLADQRAGFPDPRDAGDPRSSGASLLQSLKAFLLAKAHSQPLVLLFEDLHWGEESLLELIEHFAIRGADAPIFILCLARPELLERRPEWGARIRNYTAISISALSLEHSRLLMAELLDGEAVPTDVREAILTKAEGNPFFIEEILRMLIDGGSLVRAEGGWRWTAYPLEIRLPDTIHGILASRLDLLPPLEKRVIQDASVAGRIFWFGTLTAAGLHAAEAAAALERLQERDLVEELTGSTLAGEREFAFKHALIPDVAYSTLPKAARSIKHLGFAEWLERTAQHNDEFLELLAHHYEHAWQYKFETGERAENIARKAIQAIRNAGARATALGTLPEARRLYERGLEILYNAGLEKDTPLFLELLTDRTEVVKWLLSPDVVFSDTQTVVQLAPTIGRQDLLARAFLNRAFAEFDRGRLLPAEDALRHAERLFRSLEDGQGEAEALEMLGVITEDLRGKLTTAGKAYRQTLDLYRTMGNAQGVARTLARLGRCLLNAGLLDEAAGVLGEARAVANDGDALVSLGILAHLRGHSSDAIRWYRDAISACLRRGDLLGGAHAHRHLAFHYLRLRQPDEAERAFQRARVLRSEHGAKSESPGILRGLVEVYLARGDLLRAAEYGEQAFSA</sequence>
<dbReference type="EMBL" id="VBAM01000178">
    <property type="protein sequence ID" value="TMJ12647.1"/>
    <property type="molecule type" value="Genomic_DNA"/>
</dbReference>
<evidence type="ECO:0000259" key="3">
    <source>
        <dbReference type="PROSITE" id="PS50125"/>
    </source>
</evidence>
<dbReference type="GO" id="GO:0005524">
    <property type="term" value="F:ATP binding"/>
    <property type="evidence" value="ECO:0007669"/>
    <property type="project" value="UniProtKB-KW"/>
</dbReference>
<evidence type="ECO:0000256" key="2">
    <source>
        <dbReference type="ARBA" id="ARBA00022840"/>
    </source>
</evidence>